<gene>
    <name evidence="7" type="ORF">H7F21_02040</name>
</gene>
<evidence type="ECO:0000313" key="8">
    <source>
        <dbReference type="Proteomes" id="UP000533900"/>
    </source>
</evidence>
<organism evidence="7 8">
    <name type="scientific">Winogradskyella flava</name>
    <dbReference type="NCBI Taxonomy" id="1884876"/>
    <lineage>
        <taxon>Bacteria</taxon>
        <taxon>Pseudomonadati</taxon>
        <taxon>Bacteroidota</taxon>
        <taxon>Flavobacteriia</taxon>
        <taxon>Flavobacteriales</taxon>
        <taxon>Flavobacteriaceae</taxon>
        <taxon>Winogradskyella</taxon>
    </lineage>
</organism>
<proteinExistence type="inferred from homology"/>
<dbReference type="GO" id="GO:0005886">
    <property type="term" value="C:plasma membrane"/>
    <property type="evidence" value="ECO:0007669"/>
    <property type="project" value="UniProtKB-SubCell"/>
</dbReference>
<dbReference type="InterPro" id="IPR043148">
    <property type="entry name" value="TagF_C"/>
</dbReference>
<name>A0A842IQV9_9FLAO</name>
<dbReference type="Gene3D" id="3.40.50.12580">
    <property type="match status" value="1"/>
</dbReference>
<dbReference type="GO" id="GO:0047355">
    <property type="term" value="F:CDP-glycerol glycerophosphotransferase activity"/>
    <property type="evidence" value="ECO:0007669"/>
    <property type="project" value="InterPro"/>
</dbReference>
<keyword evidence="5" id="KW-0777">Teichoic acid biosynthesis</keyword>
<dbReference type="Pfam" id="PF04464">
    <property type="entry name" value="Glyphos_transf"/>
    <property type="match status" value="1"/>
</dbReference>
<sequence length="387" mass="44856">MIKKVIITFLATFLKTFNKEEKKIVYHSFPDFSDNSFAVFIYISNNFTNYLNIWLVDDYSEINKYEKLVSNYTQNLSYKIVKKKSPLGLFHYLTSNIIFYTHGIFDFIGLIPGQKKTNLWHGMPIKNIGLLNGTKVPVSDYYVVTSAFYQDIISGAFGVDKNKVLIGGQTRNDFLVDSDISINKLFDNKIIYKQTILWMPTYRKSTIPGMKGIDGNINPSLDFLCSDSLIKVNEILIKTESFCFIKIHPMDVMKVSDFNNYSNIKIVDNSDFDRKGVTMHSIFNSIDVLLTDFSSIYIDFLLLNKPIGFVFSDYDEFKNSRGFIFSEPKKYMPGEIITCLDKLENFLIKTILNDIDDFTEHREKVKTLFHEFDKDFSKTIAEKILNE</sequence>
<accession>A0A842IQV9</accession>
<protein>
    <submittedName>
        <fullName evidence="7">CDP-glycerol glycerophosphotransferase family protein</fullName>
    </submittedName>
</protein>
<evidence type="ECO:0000313" key="7">
    <source>
        <dbReference type="EMBL" id="MBC2843857.1"/>
    </source>
</evidence>
<reference evidence="7" key="1">
    <citation type="submission" date="2020-08" db="EMBL/GenBank/DDBJ databases">
        <title>Winogradskyella ouciana sp. nov., isolated from the hadal seawater of the Mariana Trench.</title>
        <authorList>
            <person name="He X."/>
        </authorList>
    </citation>
    <scope>NUCLEOTIDE SEQUENCE [LARGE SCALE GENOMIC DNA]</scope>
    <source>
        <strain evidence="7">KCTC 52348</strain>
    </source>
</reference>
<comment type="subcellular location">
    <subcellularLocation>
        <location evidence="1">Cell membrane</location>
        <topology evidence="1">Peripheral membrane protein</topology>
    </subcellularLocation>
</comment>
<keyword evidence="3" id="KW-1003">Cell membrane</keyword>
<evidence type="ECO:0000256" key="2">
    <source>
        <dbReference type="ARBA" id="ARBA00010488"/>
    </source>
</evidence>
<evidence type="ECO:0000256" key="6">
    <source>
        <dbReference type="ARBA" id="ARBA00023136"/>
    </source>
</evidence>
<dbReference type="InterPro" id="IPR007554">
    <property type="entry name" value="Glycerophosphate_synth"/>
</dbReference>
<dbReference type="PANTHER" id="PTHR37316:SF3">
    <property type="entry name" value="TEICHOIC ACID GLYCEROL-PHOSPHATE TRANSFERASE"/>
    <property type="match status" value="1"/>
</dbReference>
<dbReference type="Gene3D" id="3.40.50.11820">
    <property type="match status" value="1"/>
</dbReference>
<dbReference type="InterPro" id="IPR051612">
    <property type="entry name" value="Teichoic_Acid_Biosynth"/>
</dbReference>
<evidence type="ECO:0000256" key="1">
    <source>
        <dbReference type="ARBA" id="ARBA00004202"/>
    </source>
</evidence>
<dbReference type="Proteomes" id="UP000533900">
    <property type="component" value="Unassembled WGS sequence"/>
</dbReference>
<evidence type="ECO:0000256" key="3">
    <source>
        <dbReference type="ARBA" id="ARBA00022475"/>
    </source>
</evidence>
<keyword evidence="6" id="KW-0472">Membrane</keyword>
<keyword evidence="8" id="KW-1185">Reference proteome</keyword>
<evidence type="ECO:0000256" key="4">
    <source>
        <dbReference type="ARBA" id="ARBA00022679"/>
    </source>
</evidence>
<comment type="similarity">
    <text evidence="2">Belongs to the CDP-glycerol glycerophosphotransferase family.</text>
</comment>
<keyword evidence="4 7" id="KW-0808">Transferase</keyword>
<dbReference type="GO" id="GO:0019350">
    <property type="term" value="P:teichoic acid biosynthetic process"/>
    <property type="evidence" value="ECO:0007669"/>
    <property type="project" value="UniProtKB-KW"/>
</dbReference>
<dbReference type="RefSeq" id="WP_185787567.1">
    <property type="nucleotide sequence ID" value="NZ_JACLCP010000001.1"/>
</dbReference>
<comment type="caution">
    <text evidence="7">The sequence shown here is derived from an EMBL/GenBank/DDBJ whole genome shotgun (WGS) entry which is preliminary data.</text>
</comment>
<dbReference type="InterPro" id="IPR043149">
    <property type="entry name" value="TagF_N"/>
</dbReference>
<dbReference type="PANTHER" id="PTHR37316">
    <property type="entry name" value="TEICHOIC ACID GLYCEROL-PHOSPHATE PRIMASE"/>
    <property type="match status" value="1"/>
</dbReference>
<dbReference type="AlphaFoldDB" id="A0A842IQV9"/>
<dbReference type="EMBL" id="JACLCP010000001">
    <property type="protein sequence ID" value="MBC2843857.1"/>
    <property type="molecule type" value="Genomic_DNA"/>
</dbReference>
<evidence type="ECO:0000256" key="5">
    <source>
        <dbReference type="ARBA" id="ARBA00022944"/>
    </source>
</evidence>